<feature type="signal peptide" evidence="1">
    <location>
        <begin position="1"/>
        <end position="17"/>
    </location>
</feature>
<dbReference type="GO" id="GO:0006580">
    <property type="term" value="P:ethanolamine metabolic process"/>
    <property type="evidence" value="ECO:0007669"/>
    <property type="project" value="TreeGrafter"/>
</dbReference>
<evidence type="ECO:0000259" key="2">
    <source>
        <dbReference type="PROSITE" id="PS51704"/>
    </source>
</evidence>
<dbReference type="GO" id="GO:0005886">
    <property type="term" value="C:plasma membrane"/>
    <property type="evidence" value="ECO:0007669"/>
    <property type="project" value="TreeGrafter"/>
</dbReference>
<dbReference type="SUPFAM" id="SSF51695">
    <property type="entry name" value="PLC-like phosphodiesterases"/>
    <property type="match status" value="1"/>
</dbReference>
<dbReference type="InterPro" id="IPR017946">
    <property type="entry name" value="PLC-like_Pdiesterase_TIM-brl"/>
</dbReference>
<evidence type="ECO:0000313" key="4">
    <source>
        <dbReference type="Proteomes" id="UP000426027"/>
    </source>
</evidence>
<dbReference type="Proteomes" id="UP000426027">
    <property type="component" value="Chromosome"/>
</dbReference>
<feature type="chain" id="PRO_5026178843" description="GP-PDE domain-containing protein" evidence="1">
    <location>
        <begin position="18"/>
        <end position="289"/>
    </location>
</feature>
<dbReference type="InterPro" id="IPR030395">
    <property type="entry name" value="GP_PDE_dom"/>
</dbReference>
<dbReference type="PANTHER" id="PTHR46320">
    <property type="entry name" value="GLYCEROPHOSPHODIESTER PHOSPHODIESTERASE 1"/>
    <property type="match status" value="1"/>
</dbReference>
<dbReference type="CDD" id="cd08566">
    <property type="entry name" value="GDPD_AtGDE_like"/>
    <property type="match status" value="1"/>
</dbReference>
<evidence type="ECO:0000256" key="1">
    <source>
        <dbReference type="SAM" id="SignalP"/>
    </source>
</evidence>
<gene>
    <name evidence="3" type="ORF">GLV81_18290</name>
</gene>
<dbReference type="AlphaFoldDB" id="A0A6I6GBH7"/>
<accession>A0A6I6GBH7</accession>
<dbReference type="RefSeq" id="WP_157480331.1">
    <property type="nucleotide sequence ID" value="NZ_CP046566.1"/>
</dbReference>
<dbReference type="PROSITE" id="PS51704">
    <property type="entry name" value="GP_PDE"/>
    <property type="match status" value="1"/>
</dbReference>
<proteinExistence type="predicted"/>
<dbReference type="PANTHER" id="PTHR46320:SF1">
    <property type="entry name" value="GLYCEROPHOSPHODIESTER PHOSPHODIESTERASE 1"/>
    <property type="match status" value="1"/>
</dbReference>
<dbReference type="EMBL" id="CP046566">
    <property type="protein sequence ID" value="QGW29804.1"/>
    <property type="molecule type" value="Genomic_DNA"/>
</dbReference>
<organism evidence="3 4">
    <name type="scientific">Phnomibacter ginsenosidimutans</name>
    <dbReference type="NCBI Taxonomy" id="2676868"/>
    <lineage>
        <taxon>Bacteria</taxon>
        <taxon>Pseudomonadati</taxon>
        <taxon>Bacteroidota</taxon>
        <taxon>Chitinophagia</taxon>
        <taxon>Chitinophagales</taxon>
        <taxon>Chitinophagaceae</taxon>
        <taxon>Phnomibacter</taxon>
    </lineage>
</organism>
<protein>
    <recommendedName>
        <fullName evidence="2">GP-PDE domain-containing protein</fullName>
    </recommendedName>
</protein>
<dbReference type="GO" id="GO:0006644">
    <property type="term" value="P:phospholipid metabolic process"/>
    <property type="evidence" value="ECO:0007669"/>
    <property type="project" value="TreeGrafter"/>
</dbReference>
<evidence type="ECO:0000313" key="3">
    <source>
        <dbReference type="EMBL" id="QGW29804.1"/>
    </source>
</evidence>
<dbReference type="KEGG" id="fls:GLV81_18290"/>
<keyword evidence="4" id="KW-1185">Reference proteome</keyword>
<dbReference type="Pfam" id="PF03009">
    <property type="entry name" value="GDPD"/>
    <property type="match status" value="1"/>
</dbReference>
<name>A0A6I6GBH7_9BACT</name>
<sequence length="289" mass="32070">MRLSVLLFLSIVCTAWLQQPSSSTCSKKTMAQLVAYAPNRTEPVWMAHRMAPPAVGYAENSLAALQRSVTLYPCAIVELDVRMTTDSVLVLLHDDTLSRTTTGTGKLHQQSFAQIQGLWLKDSRGHVLLERIPTLDDILRVAASSHAFLALDMKPGTPPERMMQRVAKHNMLQQVMVICYTIAEAQRLHQLYPNLMLALGFNDAAQIAQVHQSGIPADRLIALTPRALQPADYYSGIHLQNIPTSFSAFGGMDTLSNEALPTAFQEMMQRAGDIVCTDSLDRMMRLIKH</sequence>
<dbReference type="GO" id="GO:0070291">
    <property type="term" value="P:N-acylethanolamine metabolic process"/>
    <property type="evidence" value="ECO:0007669"/>
    <property type="project" value="TreeGrafter"/>
</dbReference>
<keyword evidence="1" id="KW-0732">Signal</keyword>
<dbReference type="Gene3D" id="3.20.20.190">
    <property type="entry name" value="Phosphatidylinositol (PI) phosphodiesterase"/>
    <property type="match status" value="1"/>
</dbReference>
<feature type="domain" description="GP-PDE" evidence="2">
    <location>
        <begin position="43"/>
        <end position="287"/>
    </location>
</feature>
<dbReference type="GO" id="GO:0008889">
    <property type="term" value="F:glycerophosphodiester phosphodiesterase activity"/>
    <property type="evidence" value="ECO:0007669"/>
    <property type="project" value="TreeGrafter"/>
</dbReference>
<reference evidence="3 4" key="1">
    <citation type="submission" date="2019-11" db="EMBL/GenBank/DDBJ databases">
        <authorList>
            <person name="Im W.T."/>
        </authorList>
    </citation>
    <scope>NUCLEOTIDE SEQUENCE [LARGE SCALE GENOMIC DNA]</scope>
    <source>
        <strain evidence="3 4">SB-02</strain>
    </source>
</reference>